<gene>
    <name evidence="4" type="ORF">DKM44_15005</name>
</gene>
<sequence>MFTIRPAAAADLPALARIYNEGILGRDATFETRLREPEELRGWLSGPGPCLVLEAGGIAQGFARGGEYSPRACYAGILDHSVYVTASARGRGYGAELLWALQGAAREAGFHKLTSRVFARNAASRAVHRRAGFREVGTHLCHAQLGGEWLDVVTVEVCL</sequence>
<dbReference type="KEGG" id="dez:DKM44_15005"/>
<evidence type="ECO:0000313" key="5">
    <source>
        <dbReference type="Proteomes" id="UP000245368"/>
    </source>
</evidence>
<dbReference type="AlphaFoldDB" id="A0A2Z3JLE6"/>
<dbReference type="PANTHER" id="PTHR43072">
    <property type="entry name" value="N-ACETYLTRANSFERASE"/>
    <property type="match status" value="1"/>
</dbReference>
<dbReference type="CDD" id="cd04301">
    <property type="entry name" value="NAT_SF"/>
    <property type="match status" value="1"/>
</dbReference>
<dbReference type="InterPro" id="IPR000182">
    <property type="entry name" value="GNAT_dom"/>
</dbReference>
<dbReference type="InterPro" id="IPR016181">
    <property type="entry name" value="Acyl_CoA_acyltransferase"/>
</dbReference>
<dbReference type="RefSeq" id="WP_109828095.1">
    <property type="nucleotide sequence ID" value="NZ_CP029494.1"/>
</dbReference>
<accession>A0A2Z3JLE6</accession>
<evidence type="ECO:0000256" key="2">
    <source>
        <dbReference type="ARBA" id="ARBA00023315"/>
    </source>
</evidence>
<dbReference type="Proteomes" id="UP000245368">
    <property type="component" value="Chromosome"/>
</dbReference>
<keyword evidence="2" id="KW-0012">Acyltransferase</keyword>
<dbReference type="Pfam" id="PF00583">
    <property type="entry name" value="Acetyltransf_1"/>
    <property type="match status" value="1"/>
</dbReference>
<organism evidence="4 5">
    <name type="scientific">Deinococcus irradiatisoli</name>
    <dbReference type="NCBI Taxonomy" id="2202254"/>
    <lineage>
        <taxon>Bacteria</taxon>
        <taxon>Thermotogati</taxon>
        <taxon>Deinococcota</taxon>
        <taxon>Deinococci</taxon>
        <taxon>Deinococcales</taxon>
        <taxon>Deinococcaceae</taxon>
        <taxon>Deinococcus</taxon>
    </lineage>
</organism>
<feature type="domain" description="N-acetyltransferase" evidence="3">
    <location>
        <begin position="2"/>
        <end position="156"/>
    </location>
</feature>
<protein>
    <submittedName>
        <fullName evidence="4">GNAT family N-acetyltransferase</fullName>
    </submittedName>
</protein>
<dbReference type="EMBL" id="CP029494">
    <property type="protein sequence ID" value="AWN24371.1"/>
    <property type="molecule type" value="Genomic_DNA"/>
</dbReference>
<name>A0A2Z3JLE6_9DEIO</name>
<keyword evidence="5" id="KW-1185">Reference proteome</keyword>
<proteinExistence type="predicted"/>
<evidence type="ECO:0000259" key="3">
    <source>
        <dbReference type="PROSITE" id="PS51186"/>
    </source>
</evidence>
<dbReference type="PANTHER" id="PTHR43072:SF23">
    <property type="entry name" value="UPF0039 PROTEIN C11D3.02C"/>
    <property type="match status" value="1"/>
</dbReference>
<dbReference type="PROSITE" id="PS51186">
    <property type="entry name" value="GNAT"/>
    <property type="match status" value="1"/>
</dbReference>
<dbReference type="NCBIfam" id="NF040503">
    <property type="entry name" value="resist_ArsN1a"/>
    <property type="match status" value="1"/>
</dbReference>
<dbReference type="GO" id="GO:0016747">
    <property type="term" value="F:acyltransferase activity, transferring groups other than amino-acyl groups"/>
    <property type="evidence" value="ECO:0007669"/>
    <property type="project" value="InterPro"/>
</dbReference>
<reference evidence="4 5" key="1">
    <citation type="submission" date="2018-05" db="EMBL/GenBank/DDBJ databases">
        <title>Complete Genome Sequence of Deinococcus sp. strain 17bor-2.</title>
        <authorList>
            <person name="Srinivasan S."/>
        </authorList>
    </citation>
    <scope>NUCLEOTIDE SEQUENCE [LARGE SCALE GENOMIC DNA]</scope>
    <source>
        <strain evidence="4 5">17bor-2</strain>
    </source>
</reference>
<dbReference type="Gene3D" id="3.40.630.30">
    <property type="match status" value="1"/>
</dbReference>
<dbReference type="OrthoDB" id="9798006at2"/>
<dbReference type="SUPFAM" id="SSF55729">
    <property type="entry name" value="Acyl-CoA N-acyltransferases (Nat)"/>
    <property type="match status" value="1"/>
</dbReference>
<evidence type="ECO:0000313" key="4">
    <source>
        <dbReference type="EMBL" id="AWN24371.1"/>
    </source>
</evidence>
<evidence type="ECO:0000256" key="1">
    <source>
        <dbReference type="ARBA" id="ARBA00022679"/>
    </source>
</evidence>
<keyword evidence="1 4" id="KW-0808">Transferase</keyword>